<evidence type="ECO:0000313" key="1">
    <source>
        <dbReference type="EMBL" id="PZO91027.1"/>
    </source>
</evidence>
<dbReference type="AlphaFoldDB" id="A0A2W5AD03"/>
<dbReference type="PANTHER" id="PTHR36154:SF1">
    <property type="entry name" value="DNA-BINDING TRANSCRIPTIONAL ACTIVATOR ALPA"/>
    <property type="match status" value="1"/>
</dbReference>
<evidence type="ECO:0008006" key="3">
    <source>
        <dbReference type="Google" id="ProtNLM"/>
    </source>
</evidence>
<dbReference type="EMBL" id="QFNN01000016">
    <property type="protein sequence ID" value="PZO91027.1"/>
    <property type="molecule type" value="Genomic_DNA"/>
</dbReference>
<accession>A0A2W5AD03</accession>
<organism evidence="1 2">
    <name type="scientific">Sphingomonas sanxanigenens</name>
    <dbReference type="NCBI Taxonomy" id="397260"/>
    <lineage>
        <taxon>Bacteria</taxon>
        <taxon>Pseudomonadati</taxon>
        <taxon>Pseudomonadota</taxon>
        <taxon>Alphaproteobacteria</taxon>
        <taxon>Sphingomonadales</taxon>
        <taxon>Sphingomonadaceae</taxon>
        <taxon>Sphingomonas</taxon>
    </lineage>
</organism>
<name>A0A2W5AD03_9SPHN</name>
<dbReference type="Pfam" id="PF05930">
    <property type="entry name" value="Phage_AlpA"/>
    <property type="match status" value="1"/>
</dbReference>
<dbReference type="InterPro" id="IPR010260">
    <property type="entry name" value="AlpA"/>
</dbReference>
<dbReference type="Proteomes" id="UP000249066">
    <property type="component" value="Unassembled WGS sequence"/>
</dbReference>
<dbReference type="InterPro" id="IPR052931">
    <property type="entry name" value="Prophage_regulatory_activator"/>
</dbReference>
<reference evidence="1 2" key="1">
    <citation type="submission" date="2017-08" db="EMBL/GenBank/DDBJ databases">
        <title>Infants hospitalized years apart are colonized by the same room-sourced microbial strains.</title>
        <authorList>
            <person name="Brooks B."/>
            <person name="Olm M.R."/>
            <person name="Firek B.A."/>
            <person name="Baker R."/>
            <person name="Thomas B.C."/>
            <person name="Morowitz M.J."/>
            <person name="Banfield J.F."/>
        </authorList>
    </citation>
    <scope>NUCLEOTIDE SEQUENCE [LARGE SCALE GENOMIC DNA]</scope>
    <source>
        <strain evidence="1">S2_018_000_R2_101</strain>
    </source>
</reference>
<sequence>MPAFGVGLFNDADHLVIASIRPCVGATTVKKEHIAIKADPSDPEDFDVTDEALADARAARYDRIIRLPEILDRCGLCAATIYRRMAVGTFPKRVQLGANSVGWYESEFEEWFRDPGGYSSNPEAD</sequence>
<protein>
    <recommendedName>
        <fullName evidence="3">AlpA family transcriptional regulator</fullName>
    </recommendedName>
</protein>
<evidence type="ECO:0000313" key="2">
    <source>
        <dbReference type="Proteomes" id="UP000249066"/>
    </source>
</evidence>
<proteinExistence type="predicted"/>
<dbReference type="PANTHER" id="PTHR36154">
    <property type="entry name" value="DNA-BINDING TRANSCRIPTIONAL ACTIVATOR ALPA"/>
    <property type="match status" value="1"/>
</dbReference>
<comment type="caution">
    <text evidence="1">The sequence shown here is derived from an EMBL/GenBank/DDBJ whole genome shotgun (WGS) entry which is preliminary data.</text>
</comment>
<dbReference type="Gene3D" id="1.10.238.160">
    <property type="match status" value="1"/>
</dbReference>
<gene>
    <name evidence="1" type="ORF">DI623_04825</name>
</gene>